<keyword evidence="2" id="KW-0472">Membrane</keyword>
<evidence type="ECO:0008006" key="5">
    <source>
        <dbReference type="Google" id="ProtNLM"/>
    </source>
</evidence>
<accession>A0A2M8P2E9</accession>
<dbReference type="InterPro" id="IPR011990">
    <property type="entry name" value="TPR-like_helical_dom_sf"/>
</dbReference>
<keyword evidence="2" id="KW-0812">Transmembrane</keyword>
<name>A0A2M8P2E9_9CHLR</name>
<dbReference type="AlphaFoldDB" id="A0A2M8P2E9"/>
<comment type="caution">
    <text evidence="3">The sequence shown here is derived from an EMBL/GenBank/DDBJ whole genome shotgun (WGS) entry which is preliminary data.</text>
</comment>
<dbReference type="Proteomes" id="UP000228921">
    <property type="component" value="Unassembled WGS sequence"/>
</dbReference>
<keyword evidence="2" id="KW-1133">Transmembrane helix</keyword>
<feature type="compositionally biased region" description="Low complexity" evidence="1">
    <location>
        <begin position="187"/>
        <end position="247"/>
    </location>
</feature>
<evidence type="ECO:0000313" key="3">
    <source>
        <dbReference type="EMBL" id="PJF31714.1"/>
    </source>
</evidence>
<organism evidence="3 4">
    <name type="scientific">Candidatus Thermofonsia Clade 1 bacterium</name>
    <dbReference type="NCBI Taxonomy" id="2364210"/>
    <lineage>
        <taxon>Bacteria</taxon>
        <taxon>Bacillati</taxon>
        <taxon>Chloroflexota</taxon>
        <taxon>Candidatus Thermofontia</taxon>
        <taxon>Candidatus Thermofonsia Clade 1</taxon>
    </lineage>
</organism>
<feature type="transmembrane region" description="Helical" evidence="2">
    <location>
        <begin position="120"/>
        <end position="145"/>
    </location>
</feature>
<reference evidence="3 4" key="1">
    <citation type="submission" date="2017-11" db="EMBL/GenBank/DDBJ databases">
        <title>Evolution of Phototrophy in the Chloroflexi Phylum Driven by Horizontal Gene Transfer.</title>
        <authorList>
            <person name="Ward L.M."/>
            <person name="Hemp J."/>
            <person name="Shih P.M."/>
            <person name="Mcglynn S.E."/>
            <person name="Fischer W."/>
        </authorList>
    </citation>
    <scope>NUCLEOTIDE SEQUENCE [LARGE SCALE GENOMIC DNA]</scope>
    <source>
        <strain evidence="3">CP2_2F</strain>
    </source>
</reference>
<dbReference type="Gene3D" id="1.25.40.10">
    <property type="entry name" value="Tetratricopeptide repeat domain"/>
    <property type="match status" value="1"/>
</dbReference>
<proteinExistence type="predicted"/>
<feature type="region of interest" description="Disordered" evidence="1">
    <location>
        <begin position="149"/>
        <end position="247"/>
    </location>
</feature>
<protein>
    <recommendedName>
        <fullName evidence="5">Tetratricopeptide repeat protein</fullName>
    </recommendedName>
</protein>
<dbReference type="PRINTS" id="PR01217">
    <property type="entry name" value="PRICHEXTENSN"/>
</dbReference>
<evidence type="ECO:0000313" key="4">
    <source>
        <dbReference type="Proteomes" id="UP000228921"/>
    </source>
</evidence>
<evidence type="ECO:0000256" key="1">
    <source>
        <dbReference type="SAM" id="MobiDB-lite"/>
    </source>
</evidence>
<gene>
    <name evidence="3" type="ORF">CUN51_01885</name>
</gene>
<sequence>MASNDFLRSLNEAINLIQAGDPEAARPILYELSRTHPEQEAVWLWLATAAQSNAERIAALQRVLVINPRNAKARAALERLTGVPVPPPPPRIDLSQVKLPEVQLPAFKLPSGFWQSLQTAFIIILTGLAAFVVIFLAGSVVVPALTPPSATPTATATRTPSPTVPSPTPRPTLTLPPTWTPEPTDTPRPANTLRPTLTPRPTITRVPTRTPTPTFTRPPTLTPTPTETLTPSPTVPSATPTETPMPI</sequence>
<dbReference type="EMBL" id="PGTK01000002">
    <property type="protein sequence ID" value="PJF31714.1"/>
    <property type="molecule type" value="Genomic_DNA"/>
</dbReference>
<dbReference type="SUPFAM" id="SSF48452">
    <property type="entry name" value="TPR-like"/>
    <property type="match status" value="1"/>
</dbReference>
<evidence type="ECO:0000256" key="2">
    <source>
        <dbReference type="SAM" id="Phobius"/>
    </source>
</evidence>
<feature type="compositionally biased region" description="Low complexity" evidence="1">
    <location>
        <begin position="151"/>
        <end position="161"/>
    </location>
</feature>